<evidence type="ECO:0000313" key="3">
    <source>
        <dbReference type="Proteomes" id="UP000630660"/>
    </source>
</evidence>
<dbReference type="AlphaFoldDB" id="A0A9D5K7L4"/>
<evidence type="ECO:0008006" key="4">
    <source>
        <dbReference type="Google" id="ProtNLM"/>
    </source>
</evidence>
<gene>
    <name evidence="2" type="ORF">GF359_01210</name>
</gene>
<accession>A0A9D5K7L4</accession>
<organism evidence="2 3">
    <name type="scientific">candidate division WOR-3 bacterium</name>
    <dbReference type="NCBI Taxonomy" id="2052148"/>
    <lineage>
        <taxon>Bacteria</taxon>
        <taxon>Bacteria division WOR-3</taxon>
    </lineage>
</organism>
<dbReference type="EMBL" id="WJKJ01000034">
    <property type="protein sequence ID" value="MBD3363813.1"/>
    <property type="molecule type" value="Genomic_DNA"/>
</dbReference>
<dbReference type="Proteomes" id="UP000630660">
    <property type="component" value="Unassembled WGS sequence"/>
</dbReference>
<sequence>MNVSKKKKKDKGRMNVVHQSPRYNYINWLLLLAGVISIGLGFWFLHKGSITLAPILMVLGYCVIVPLALLLRIPKSGESKKADA</sequence>
<keyword evidence="1" id="KW-0812">Transmembrane</keyword>
<feature type="transmembrane region" description="Helical" evidence="1">
    <location>
        <begin position="23"/>
        <end position="45"/>
    </location>
</feature>
<protein>
    <recommendedName>
        <fullName evidence="4">DUF3098 domain-containing protein</fullName>
    </recommendedName>
</protein>
<name>A0A9D5K7L4_UNCW3</name>
<evidence type="ECO:0000313" key="2">
    <source>
        <dbReference type="EMBL" id="MBD3363813.1"/>
    </source>
</evidence>
<reference evidence="2" key="1">
    <citation type="submission" date="2019-11" db="EMBL/GenBank/DDBJ databases">
        <title>Microbial mats filling the niche in hypersaline microbial mats.</title>
        <authorList>
            <person name="Wong H.L."/>
            <person name="Macleod F.I."/>
            <person name="White R.A. III"/>
            <person name="Burns B.P."/>
        </authorList>
    </citation>
    <scope>NUCLEOTIDE SEQUENCE</scope>
    <source>
        <strain evidence="2">Bin_327</strain>
    </source>
</reference>
<feature type="transmembrane region" description="Helical" evidence="1">
    <location>
        <begin position="51"/>
        <end position="71"/>
    </location>
</feature>
<proteinExistence type="predicted"/>
<comment type="caution">
    <text evidence="2">The sequence shown here is derived from an EMBL/GenBank/DDBJ whole genome shotgun (WGS) entry which is preliminary data.</text>
</comment>
<keyword evidence="1" id="KW-1133">Transmembrane helix</keyword>
<evidence type="ECO:0000256" key="1">
    <source>
        <dbReference type="SAM" id="Phobius"/>
    </source>
</evidence>
<keyword evidence="1" id="KW-0472">Membrane</keyword>